<dbReference type="EMBL" id="LAVV01015060">
    <property type="protein sequence ID" value="KNZ44210.1"/>
    <property type="molecule type" value="Genomic_DNA"/>
</dbReference>
<dbReference type="Proteomes" id="UP000037035">
    <property type="component" value="Unassembled WGS sequence"/>
</dbReference>
<gene>
    <name evidence="1" type="ORF">VP01_940g5</name>
</gene>
<sequence length="77" mass="8510">MEKGVQRISRSMDPHTQGAYGQIRLFLADLNLVLGSMPKIALCNLPPGLQPFPAGCLTGIQTYFNQVELLSWYDLDG</sequence>
<comment type="caution">
    <text evidence="1">The sequence shown here is derived from an EMBL/GenBank/DDBJ whole genome shotgun (WGS) entry which is preliminary data.</text>
</comment>
<accession>A0A0L6U8U1</accession>
<keyword evidence="2" id="KW-1185">Reference proteome</keyword>
<organism evidence="1 2">
    <name type="scientific">Puccinia sorghi</name>
    <dbReference type="NCBI Taxonomy" id="27349"/>
    <lineage>
        <taxon>Eukaryota</taxon>
        <taxon>Fungi</taxon>
        <taxon>Dikarya</taxon>
        <taxon>Basidiomycota</taxon>
        <taxon>Pucciniomycotina</taxon>
        <taxon>Pucciniomycetes</taxon>
        <taxon>Pucciniales</taxon>
        <taxon>Pucciniaceae</taxon>
        <taxon>Puccinia</taxon>
    </lineage>
</organism>
<proteinExistence type="predicted"/>
<dbReference type="VEuPathDB" id="FungiDB:VP01_940g5"/>
<dbReference type="AlphaFoldDB" id="A0A0L6U8U1"/>
<evidence type="ECO:0000313" key="1">
    <source>
        <dbReference type="EMBL" id="KNZ44210.1"/>
    </source>
</evidence>
<name>A0A0L6U8U1_9BASI</name>
<reference evidence="1 2" key="1">
    <citation type="submission" date="2015-08" db="EMBL/GenBank/DDBJ databases">
        <title>Next Generation Sequencing and Analysis of the Genome of Puccinia sorghi L Schw, the Causal Agent of Maize Common Rust.</title>
        <authorList>
            <person name="Rochi L."/>
            <person name="Burguener G."/>
            <person name="Darino M."/>
            <person name="Turjanski A."/>
            <person name="Kreff E."/>
            <person name="Dieguez M.J."/>
            <person name="Sacco F."/>
        </authorList>
    </citation>
    <scope>NUCLEOTIDE SEQUENCE [LARGE SCALE GENOMIC DNA]</scope>
    <source>
        <strain evidence="1 2">RO10H11247</strain>
    </source>
</reference>
<protein>
    <submittedName>
        <fullName evidence="1">Uncharacterized protein</fullName>
    </submittedName>
</protein>
<evidence type="ECO:0000313" key="2">
    <source>
        <dbReference type="Proteomes" id="UP000037035"/>
    </source>
</evidence>